<dbReference type="Gene3D" id="3.40.50.1820">
    <property type="entry name" value="alpha/beta hydrolase"/>
    <property type="match status" value="1"/>
</dbReference>
<proteinExistence type="predicted"/>
<feature type="domain" description="Alpha/beta hydrolase fold-3" evidence="3">
    <location>
        <begin position="104"/>
        <end position="315"/>
    </location>
</feature>
<feature type="region of interest" description="Disordered" evidence="2">
    <location>
        <begin position="1"/>
        <end position="27"/>
    </location>
</feature>
<dbReference type="SUPFAM" id="SSF53474">
    <property type="entry name" value="alpha/beta-Hydrolases"/>
    <property type="match status" value="1"/>
</dbReference>
<reference evidence="4" key="1">
    <citation type="submission" date="2022-07" db="EMBL/GenBank/DDBJ databases">
        <title>Fungi with potential for degradation of polypropylene.</title>
        <authorList>
            <person name="Gostincar C."/>
        </authorList>
    </citation>
    <scope>NUCLEOTIDE SEQUENCE</scope>
    <source>
        <strain evidence="4">EXF-13287</strain>
    </source>
</reference>
<feature type="region of interest" description="Disordered" evidence="2">
    <location>
        <begin position="235"/>
        <end position="254"/>
    </location>
</feature>
<keyword evidence="1" id="KW-0378">Hydrolase</keyword>
<dbReference type="InterPro" id="IPR013094">
    <property type="entry name" value="AB_hydrolase_3"/>
</dbReference>
<feature type="compositionally biased region" description="Polar residues" evidence="2">
    <location>
        <begin position="1"/>
        <end position="12"/>
    </location>
</feature>
<dbReference type="AlphaFoldDB" id="A0AA38VFD6"/>
<evidence type="ECO:0000256" key="2">
    <source>
        <dbReference type="SAM" id="MobiDB-lite"/>
    </source>
</evidence>
<dbReference type="GO" id="GO:0016787">
    <property type="term" value="F:hydrolase activity"/>
    <property type="evidence" value="ECO:0007669"/>
    <property type="project" value="UniProtKB-KW"/>
</dbReference>
<dbReference type="PANTHER" id="PTHR48081">
    <property type="entry name" value="AB HYDROLASE SUPERFAMILY PROTEIN C4A8.06C"/>
    <property type="match status" value="1"/>
</dbReference>
<dbReference type="InterPro" id="IPR029058">
    <property type="entry name" value="AB_hydrolase_fold"/>
</dbReference>
<dbReference type="Pfam" id="PF07859">
    <property type="entry name" value="Abhydrolase_3"/>
    <property type="match status" value="1"/>
</dbReference>
<sequence>MASPYPQAQSQDVAAPVQASEKDTPLKAEPPPLLAKLSYAAHIYSLQSFISPYLWVRDWKEYFYPPEGGPNIIKRYEVRPYLPVRIFFPKSYDQTSPAVLPTLFTIHGGGFCIGHSRDDDEWNRRFANRHRTLVVALNYSKSPQYPFPTALHDVEALLLACLADESLPIDRSSRRRGSTELSRTAILGFSAGGNLALAASQLPRVRGATPPLAAAVSVYGCLDLSVPAAEKLANRPVKPELPPPRGGKDAGSDPLAGLAPTFDWSYIPYGHDLRDPLLSPAFAEGGSLPPFVGVVAAELDMLAHESWRLACRLSREHGGRRRVPDRRSGDERERVCGRREVGRRRGALEDINDQRFGWEESWDGRARGVKWLLVPDVLHGFDNPHIRGLMGGDKMIKDAEMKTRAYVEEVGNWLRERVWGL</sequence>
<gene>
    <name evidence="4" type="ORF">NKR19_g10242</name>
</gene>
<dbReference type="InterPro" id="IPR050300">
    <property type="entry name" value="GDXG_lipolytic_enzyme"/>
</dbReference>
<evidence type="ECO:0000259" key="3">
    <source>
        <dbReference type="Pfam" id="PF07859"/>
    </source>
</evidence>
<organism evidence="4 5">
    <name type="scientific">Coniochaeta hoffmannii</name>
    <dbReference type="NCBI Taxonomy" id="91930"/>
    <lineage>
        <taxon>Eukaryota</taxon>
        <taxon>Fungi</taxon>
        <taxon>Dikarya</taxon>
        <taxon>Ascomycota</taxon>
        <taxon>Pezizomycotina</taxon>
        <taxon>Sordariomycetes</taxon>
        <taxon>Sordariomycetidae</taxon>
        <taxon>Coniochaetales</taxon>
        <taxon>Coniochaetaceae</taxon>
        <taxon>Coniochaeta</taxon>
    </lineage>
</organism>
<dbReference type="PANTHER" id="PTHR48081:SF8">
    <property type="entry name" value="ALPHA_BETA HYDROLASE FOLD-3 DOMAIN-CONTAINING PROTEIN-RELATED"/>
    <property type="match status" value="1"/>
</dbReference>
<evidence type="ECO:0000313" key="5">
    <source>
        <dbReference type="Proteomes" id="UP001174691"/>
    </source>
</evidence>
<name>A0AA38VFD6_9PEZI</name>
<evidence type="ECO:0000313" key="4">
    <source>
        <dbReference type="EMBL" id="KAJ9129679.1"/>
    </source>
</evidence>
<protein>
    <submittedName>
        <fullName evidence="4">Alpha/beta-hydrolase</fullName>
    </submittedName>
</protein>
<dbReference type="EMBL" id="JANBVN010000314">
    <property type="protein sequence ID" value="KAJ9129679.1"/>
    <property type="molecule type" value="Genomic_DNA"/>
</dbReference>
<accession>A0AA38VFD6</accession>
<dbReference type="Proteomes" id="UP001174691">
    <property type="component" value="Unassembled WGS sequence"/>
</dbReference>
<comment type="caution">
    <text evidence="4">The sequence shown here is derived from an EMBL/GenBank/DDBJ whole genome shotgun (WGS) entry which is preliminary data.</text>
</comment>
<evidence type="ECO:0000256" key="1">
    <source>
        <dbReference type="ARBA" id="ARBA00022801"/>
    </source>
</evidence>
<keyword evidence="5" id="KW-1185">Reference proteome</keyword>